<comment type="caution">
    <text evidence="3">The sequence shown here is derived from an EMBL/GenBank/DDBJ whole genome shotgun (WGS) entry which is preliminary data.</text>
</comment>
<keyword evidence="1" id="KW-0472">Membrane</keyword>
<dbReference type="InterPro" id="IPR019251">
    <property type="entry name" value="DUF2231_TM"/>
</dbReference>
<evidence type="ECO:0000313" key="3">
    <source>
        <dbReference type="EMBL" id="TDC87757.1"/>
    </source>
</evidence>
<evidence type="ECO:0000259" key="2">
    <source>
        <dbReference type="Pfam" id="PF09990"/>
    </source>
</evidence>
<proteinExistence type="predicted"/>
<evidence type="ECO:0000256" key="1">
    <source>
        <dbReference type="SAM" id="Phobius"/>
    </source>
</evidence>
<name>A0A4R4U8G4_9PSEU</name>
<keyword evidence="4" id="KW-1185">Reference proteome</keyword>
<accession>A0A4R4U8G4</accession>
<dbReference type="OrthoDB" id="4864772at2"/>
<protein>
    <recommendedName>
        <fullName evidence="2">DUF2231 domain-containing protein</fullName>
    </recommendedName>
</protein>
<sequence>MLPAGVDGLPLHPLVVHLVVVLVPVAAFTVLVSAIWPAARERLGWITPALALLALISVPIAESSGEALLEEVQVSARTAIHAGLAEELLPWVSGLALWSVAVHAWGIRVRGGTGIAGRPRRLVAAALIVGAVVLSVGSTVQVVRIGDSGARSVWTDAAAIRFTENEVVR</sequence>
<feature type="transmembrane region" description="Helical" evidence="1">
    <location>
        <begin position="14"/>
        <end position="36"/>
    </location>
</feature>
<dbReference type="Pfam" id="PF09990">
    <property type="entry name" value="DUF2231"/>
    <property type="match status" value="1"/>
</dbReference>
<organism evidence="3 4">
    <name type="scientific">Saccharopolyspora aridisoli</name>
    <dbReference type="NCBI Taxonomy" id="2530385"/>
    <lineage>
        <taxon>Bacteria</taxon>
        <taxon>Bacillati</taxon>
        <taxon>Actinomycetota</taxon>
        <taxon>Actinomycetes</taxon>
        <taxon>Pseudonocardiales</taxon>
        <taxon>Pseudonocardiaceae</taxon>
        <taxon>Saccharopolyspora</taxon>
    </lineage>
</organism>
<evidence type="ECO:0000313" key="4">
    <source>
        <dbReference type="Proteomes" id="UP000294744"/>
    </source>
</evidence>
<feature type="transmembrane region" description="Helical" evidence="1">
    <location>
        <begin position="43"/>
        <end position="61"/>
    </location>
</feature>
<feature type="transmembrane region" description="Helical" evidence="1">
    <location>
        <begin position="122"/>
        <end position="143"/>
    </location>
</feature>
<reference evidence="3 4" key="1">
    <citation type="submission" date="2019-03" db="EMBL/GenBank/DDBJ databases">
        <title>Draft genome sequences of novel Actinobacteria.</title>
        <authorList>
            <person name="Sahin N."/>
            <person name="Ay H."/>
            <person name="Saygin H."/>
        </authorList>
    </citation>
    <scope>NUCLEOTIDE SEQUENCE [LARGE SCALE GENOMIC DNA]</scope>
    <source>
        <strain evidence="3 4">16K404</strain>
    </source>
</reference>
<feature type="transmembrane region" description="Helical" evidence="1">
    <location>
        <begin position="88"/>
        <end position="110"/>
    </location>
</feature>
<keyword evidence="1" id="KW-0812">Transmembrane</keyword>
<keyword evidence="1" id="KW-1133">Transmembrane helix</keyword>
<dbReference type="Proteomes" id="UP000294744">
    <property type="component" value="Unassembled WGS sequence"/>
</dbReference>
<dbReference type="AlphaFoldDB" id="A0A4R4U8G4"/>
<dbReference type="EMBL" id="SMKV01000051">
    <property type="protein sequence ID" value="TDC87757.1"/>
    <property type="molecule type" value="Genomic_DNA"/>
</dbReference>
<gene>
    <name evidence="3" type="ORF">E1161_25155</name>
</gene>
<feature type="domain" description="DUF2231" evidence="2">
    <location>
        <begin position="8"/>
        <end position="157"/>
    </location>
</feature>